<evidence type="ECO:0000259" key="11">
    <source>
        <dbReference type="PROSITE" id="PS51194"/>
    </source>
</evidence>
<dbReference type="CDD" id="cd17980">
    <property type="entry name" value="DEXHc_DHX35"/>
    <property type="match status" value="1"/>
</dbReference>
<dbReference type="GO" id="GO:0003723">
    <property type="term" value="F:RNA binding"/>
    <property type="evidence" value="ECO:0007669"/>
    <property type="project" value="TreeGrafter"/>
</dbReference>
<dbReference type="GO" id="GO:0005524">
    <property type="term" value="F:ATP binding"/>
    <property type="evidence" value="ECO:0007669"/>
    <property type="project" value="UniProtKB-KW"/>
</dbReference>
<evidence type="ECO:0000256" key="3">
    <source>
        <dbReference type="ARBA" id="ARBA00022741"/>
    </source>
</evidence>
<dbReference type="Pfam" id="PF04408">
    <property type="entry name" value="WHD_HA2"/>
    <property type="match status" value="1"/>
</dbReference>
<accession>A0AAE0TIP6</accession>
<dbReference type="PROSITE" id="PS00690">
    <property type="entry name" value="DEAH_ATP_HELICASE"/>
    <property type="match status" value="1"/>
</dbReference>
<reference evidence="12" key="3">
    <citation type="submission" date="2023-05" db="EMBL/GenBank/DDBJ databases">
        <authorList>
            <person name="Smith C.H."/>
        </authorList>
    </citation>
    <scope>NUCLEOTIDE SEQUENCE</scope>
    <source>
        <strain evidence="12">CHS0354</strain>
        <tissue evidence="12">Mantle</tissue>
    </source>
</reference>
<sequence>MSATRRPLFWKPGTKAPGSGLDEERGGGESDQPVVYNPNVSLSMEQQRQKLPVFKLRNHILYMLERYQTLVIVGETGCGKSTQIPQYLLEAGWAAEGHVVGVTQPRRVAAVTVATRVAEERGAILGHEVGYTIRFDDCSDTTATRVKFMTDGMMVREIMADPLLKKYSVIMLDEAHERTLHTDIIMGLLRKIQQKRDDLKIIVASATLDAEEMRDFFNRNDSKDESKDTAGILTIEGRMFPVDVHYCLDPFPNYVKGTVETVIKIHHNEQSGDVLAFLTGQEEVETVVSLLIDEAKRLYKEKHPMKMKVLPMYGSLPASEQFKVFERTPQNTRKIVVATNIAEASITINGIVYIVECGFVKLKAYHPKTGIESLMVTPVSQASANQRAGRAGRVRAGKAFRLYTEEEYDKLPPSTVPEMQRSDLAPVILQLKALGISNVLRFHFLSAPPAQNMIRGLELLYALGALDENGNLTYPLGLQMAEFPLTPMFAKMLLISGEFKCSEEAITIAAMSQIQNIFVSPTGQRKAADSAKRKFSVEEGDHITLINVYNAFIKYGQNSEWCHENFLNYKGLKRATEIREQLIRLLKKFKIPVVSCEDDVNAIRRCITSGFFANAAKFHFTGEYKTVRDDTPLYIHPTSVLFTESPPQWVVFNEVVQTTKYYMRDVTVIDPSWLCELAPHFYQFGTEREIAAKRLKVT</sequence>
<dbReference type="PANTHER" id="PTHR18934">
    <property type="entry name" value="ATP-DEPENDENT RNA HELICASE"/>
    <property type="match status" value="1"/>
</dbReference>
<feature type="region of interest" description="Disordered" evidence="9">
    <location>
        <begin position="1"/>
        <end position="32"/>
    </location>
</feature>
<dbReference type="Gene3D" id="3.40.50.300">
    <property type="entry name" value="P-loop containing nucleotide triphosphate hydrolases"/>
    <property type="match status" value="2"/>
</dbReference>
<comment type="function">
    <text evidence="8">May be involved in pre-mRNA splicing.</text>
</comment>
<dbReference type="GO" id="GO:0003724">
    <property type="term" value="F:RNA helicase activity"/>
    <property type="evidence" value="ECO:0007669"/>
    <property type="project" value="UniProtKB-EC"/>
</dbReference>
<dbReference type="InterPro" id="IPR002464">
    <property type="entry name" value="DNA/RNA_helicase_DEAH_CS"/>
</dbReference>
<evidence type="ECO:0000313" key="12">
    <source>
        <dbReference type="EMBL" id="KAK3610343.1"/>
    </source>
</evidence>
<dbReference type="InterPro" id="IPR027417">
    <property type="entry name" value="P-loop_NTPase"/>
</dbReference>
<keyword evidence="5" id="KW-0347">Helicase</keyword>
<dbReference type="Pfam" id="PF00271">
    <property type="entry name" value="Helicase_C"/>
    <property type="match status" value="1"/>
</dbReference>
<evidence type="ECO:0000256" key="1">
    <source>
        <dbReference type="ARBA" id="ARBA00008792"/>
    </source>
</evidence>
<evidence type="ECO:0000256" key="6">
    <source>
        <dbReference type="ARBA" id="ARBA00022840"/>
    </source>
</evidence>
<comment type="caution">
    <text evidence="12">The sequence shown here is derived from an EMBL/GenBank/DDBJ whole genome shotgun (WGS) entry which is preliminary data.</text>
</comment>
<dbReference type="Pfam" id="PF21010">
    <property type="entry name" value="HA2_C"/>
    <property type="match status" value="1"/>
</dbReference>
<evidence type="ECO:0000256" key="5">
    <source>
        <dbReference type="ARBA" id="ARBA00022806"/>
    </source>
</evidence>
<keyword evidence="13" id="KW-1185">Reference proteome</keyword>
<name>A0AAE0TIP6_9BIVA</name>
<proteinExistence type="inferred from homology"/>
<feature type="domain" description="Helicase ATP-binding" evidence="10">
    <location>
        <begin position="61"/>
        <end position="226"/>
    </location>
</feature>
<dbReference type="GO" id="GO:0016787">
    <property type="term" value="F:hydrolase activity"/>
    <property type="evidence" value="ECO:0007669"/>
    <property type="project" value="UniProtKB-KW"/>
</dbReference>
<dbReference type="SMART" id="SM00490">
    <property type="entry name" value="HELICc"/>
    <property type="match status" value="1"/>
</dbReference>
<dbReference type="PROSITE" id="PS51192">
    <property type="entry name" value="HELICASE_ATP_BIND_1"/>
    <property type="match status" value="1"/>
</dbReference>
<dbReference type="PANTHER" id="PTHR18934:SF136">
    <property type="entry name" value="ATP-DEPENDENT RNA HELICASE DHX35-RELATED"/>
    <property type="match status" value="1"/>
</dbReference>
<dbReference type="PROSITE" id="PS51194">
    <property type="entry name" value="HELICASE_CTER"/>
    <property type="match status" value="1"/>
</dbReference>
<organism evidence="12 13">
    <name type="scientific">Potamilus streckersoni</name>
    <dbReference type="NCBI Taxonomy" id="2493646"/>
    <lineage>
        <taxon>Eukaryota</taxon>
        <taxon>Metazoa</taxon>
        <taxon>Spiralia</taxon>
        <taxon>Lophotrochozoa</taxon>
        <taxon>Mollusca</taxon>
        <taxon>Bivalvia</taxon>
        <taxon>Autobranchia</taxon>
        <taxon>Heteroconchia</taxon>
        <taxon>Palaeoheterodonta</taxon>
        <taxon>Unionida</taxon>
        <taxon>Unionoidea</taxon>
        <taxon>Unionidae</taxon>
        <taxon>Ambleminae</taxon>
        <taxon>Lampsilini</taxon>
        <taxon>Potamilus</taxon>
    </lineage>
</organism>
<reference evidence="12" key="2">
    <citation type="journal article" date="2021" name="Genome Biol. Evol.">
        <title>Developing a high-quality reference genome for a parasitic bivalve with doubly uniparental inheritance (Bivalvia: Unionida).</title>
        <authorList>
            <person name="Smith C.H."/>
        </authorList>
    </citation>
    <scope>NUCLEOTIDE SEQUENCE</scope>
    <source>
        <strain evidence="12">CHS0354</strain>
        <tissue evidence="12">Mantle</tissue>
    </source>
</reference>
<keyword evidence="4" id="KW-0378">Hydrolase</keyword>
<comment type="catalytic activity">
    <reaction evidence="7">
        <text>ATP + H2O = ADP + phosphate + H(+)</text>
        <dbReference type="Rhea" id="RHEA:13065"/>
        <dbReference type="ChEBI" id="CHEBI:15377"/>
        <dbReference type="ChEBI" id="CHEBI:15378"/>
        <dbReference type="ChEBI" id="CHEBI:30616"/>
        <dbReference type="ChEBI" id="CHEBI:43474"/>
        <dbReference type="ChEBI" id="CHEBI:456216"/>
        <dbReference type="EC" id="3.6.4.13"/>
    </reaction>
</comment>
<feature type="domain" description="Helicase C-terminal" evidence="11">
    <location>
        <begin position="258"/>
        <end position="435"/>
    </location>
</feature>
<dbReference type="FunFam" id="3.40.50.300:FF:000578">
    <property type="entry name" value="probable ATP-dependent RNA helicase DHX35"/>
    <property type="match status" value="1"/>
</dbReference>
<dbReference type="Pfam" id="PF00270">
    <property type="entry name" value="DEAD"/>
    <property type="match status" value="1"/>
</dbReference>
<dbReference type="InterPro" id="IPR014001">
    <property type="entry name" value="Helicase_ATP-bd"/>
</dbReference>
<dbReference type="SMART" id="SM00847">
    <property type="entry name" value="HA2"/>
    <property type="match status" value="1"/>
</dbReference>
<comment type="similarity">
    <text evidence="1">Belongs to the DEAD box helicase family. DEAH subfamily.</text>
</comment>
<dbReference type="InterPro" id="IPR011709">
    <property type="entry name" value="DEAD-box_helicase_OB_fold"/>
</dbReference>
<dbReference type="Proteomes" id="UP001195483">
    <property type="component" value="Unassembled WGS sequence"/>
</dbReference>
<evidence type="ECO:0000256" key="8">
    <source>
        <dbReference type="ARBA" id="ARBA00058987"/>
    </source>
</evidence>
<dbReference type="AlphaFoldDB" id="A0AAE0TIP6"/>
<evidence type="ECO:0000256" key="2">
    <source>
        <dbReference type="ARBA" id="ARBA00012552"/>
    </source>
</evidence>
<dbReference type="InterPro" id="IPR001650">
    <property type="entry name" value="Helicase_C-like"/>
</dbReference>
<dbReference type="InterPro" id="IPR007502">
    <property type="entry name" value="Helicase-assoc_dom"/>
</dbReference>
<dbReference type="InterPro" id="IPR048333">
    <property type="entry name" value="HA2_WH"/>
</dbReference>
<evidence type="ECO:0000256" key="4">
    <source>
        <dbReference type="ARBA" id="ARBA00022801"/>
    </source>
</evidence>
<evidence type="ECO:0000313" key="13">
    <source>
        <dbReference type="Proteomes" id="UP001195483"/>
    </source>
</evidence>
<evidence type="ECO:0000256" key="9">
    <source>
        <dbReference type="SAM" id="MobiDB-lite"/>
    </source>
</evidence>
<dbReference type="FunFam" id="3.40.50.300:FF:000767">
    <property type="entry name" value="Putative ATP-dependent RNA helicase DHX35"/>
    <property type="match status" value="1"/>
</dbReference>
<dbReference type="SUPFAM" id="SSF52540">
    <property type="entry name" value="P-loop containing nucleoside triphosphate hydrolases"/>
    <property type="match status" value="1"/>
</dbReference>
<reference evidence="12" key="1">
    <citation type="journal article" date="2021" name="Genome Biol. Evol.">
        <title>A High-Quality Reference Genome for a Parasitic Bivalve with Doubly Uniparental Inheritance (Bivalvia: Unionida).</title>
        <authorList>
            <person name="Smith C.H."/>
        </authorList>
    </citation>
    <scope>NUCLEOTIDE SEQUENCE</scope>
    <source>
        <strain evidence="12">CHS0354</strain>
    </source>
</reference>
<evidence type="ECO:0000259" key="10">
    <source>
        <dbReference type="PROSITE" id="PS51192"/>
    </source>
</evidence>
<keyword evidence="3" id="KW-0547">Nucleotide-binding</keyword>
<dbReference type="FunFam" id="1.20.120.1080:FF:000007">
    <property type="entry name" value="Probable ATP-dependent RNA helicase DHX35"/>
    <property type="match status" value="1"/>
</dbReference>
<dbReference type="Gene3D" id="1.20.120.1080">
    <property type="match status" value="1"/>
</dbReference>
<dbReference type="InterPro" id="IPR011545">
    <property type="entry name" value="DEAD/DEAH_box_helicase_dom"/>
</dbReference>
<dbReference type="EMBL" id="JAEAOA010001777">
    <property type="protein sequence ID" value="KAK3610343.1"/>
    <property type="molecule type" value="Genomic_DNA"/>
</dbReference>
<dbReference type="GO" id="GO:0071013">
    <property type="term" value="C:catalytic step 2 spliceosome"/>
    <property type="evidence" value="ECO:0007669"/>
    <property type="project" value="TreeGrafter"/>
</dbReference>
<protein>
    <recommendedName>
        <fullName evidence="2">RNA helicase</fullName>
        <ecNumber evidence="2">3.6.4.13</ecNumber>
    </recommendedName>
</protein>
<gene>
    <name evidence="12" type="ORF">CHS0354_029813</name>
</gene>
<dbReference type="SMART" id="SM00487">
    <property type="entry name" value="DEXDc"/>
    <property type="match status" value="1"/>
</dbReference>
<evidence type="ECO:0000256" key="7">
    <source>
        <dbReference type="ARBA" id="ARBA00047984"/>
    </source>
</evidence>
<dbReference type="CDD" id="cd18791">
    <property type="entry name" value="SF2_C_RHA"/>
    <property type="match status" value="1"/>
</dbReference>
<keyword evidence="6" id="KW-0067">ATP-binding</keyword>
<dbReference type="EC" id="3.6.4.13" evidence="2"/>
<dbReference type="Pfam" id="PF07717">
    <property type="entry name" value="OB_NTP_bind"/>
    <property type="match status" value="1"/>
</dbReference>